<dbReference type="InterPro" id="IPR024710">
    <property type="entry name" value="MfnD"/>
</dbReference>
<accession>A0AA35CJH5</accession>
<dbReference type="Pfam" id="PF02655">
    <property type="entry name" value="ATP-grasp_3"/>
    <property type="match status" value="1"/>
</dbReference>
<dbReference type="InterPro" id="IPR005479">
    <property type="entry name" value="CPAse_ATP-bd"/>
</dbReference>
<gene>
    <name evidence="3" type="ORF">caldi_15390</name>
</gene>
<keyword evidence="1" id="KW-0067">ATP-binding</keyword>
<dbReference type="PROSITE" id="PS50975">
    <property type="entry name" value="ATP_GRASP"/>
    <property type="match status" value="1"/>
</dbReference>
<dbReference type="Proteomes" id="UP001163687">
    <property type="component" value="Chromosome"/>
</dbReference>
<dbReference type="SUPFAM" id="SSF56059">
    <property type="entry name" value="Glutathione synthetase ATP-binding domain-like"/>
    <property type="match status" value="1"/>
</dbReference>
<dbReference type="Gene3D" id="3.40.50.11770">
    <property type="match status" value="1"/>
</dbReference>
<keyword evidence="1" id="KW-0547">Nucleotide-binding</keyword>
<dbReference type="Gene3D" id="3.30.470.20">
    <property type="entry name" value="ATP-grasp fold, B domain"/>
    <property type="match status" value="1"/>
</dbReference>
<organism evidence="3 4">
    <name type="scientific">Caldinitratiruptor microaerophilus</name>
    <dbReference type="NCBI Taxonomy" id="671077"/>
    <lineage>
        <taxon>Bacteria</taxon>
        <taxon>Bacillati</taxon>
        <taxon>Bacillota</taxon>
        <taxon>Clostridia</taxon>
        <taxon>Eubacteriales</taxon>
        <taxon>Symbiobacteriaceae</taxon>
        <taxon>Caldinitratiruptor</taxon>
    </lineage>
</organism>
<sequence>MRVLLAEYATGGGLPGGPLEAGLLAEGLAMLTALLADFARSEGYELLSLVDCRTDRDSARRLRSAAPGARIEAIEPGQLREELAERILWADAALVVAPETAGVLADLTAVIERAGKLNLGSSAAAAALAGDKLLTFQRLADAKLPVPPCLELAPGDPLPPPGWSLPVVVKPRDGCGAEGVRLVREAGRWEGEAGYVVQPHIRGKHASASLLVSRGRAVALSLNAQHVRVSAGRYVYLGGRVPLAHPLAERALAVACRAAEAIPGLGGYVGVDLVLSGGEAYVIEVNPRLTTAVVGLREVLPWNLADLLVGAARGELPAAPPALAGSVAFRKDGRLRVRRAPAGSPVGDVEP</sequence>
<evidence type="ECO:0000313" key="4">
    <source>
        <dbReference type="Proteomes" id="UP001163687"/>
    </source>
</evidence>
<evidence type="ECO:0000256" key="1">
    <source>
        <dbReference type="PROSITE-ProRule" id="PRU00409"/>
    </source>
</evidence>
<proteinExistence type="predicted"/>
<dbReference type="GO" id="GO:0005524">
    <property type="term" value="F:ATP binding"/>
    <property type="evidence" value="ECO:0007669"/>
    <property type="project" value="UniProtKB-UniRule"/>
</dbReference>
<dbReference type="InterPro" id="IPR040803">
    <property type="entry name" value="MfnD_preATP-grasp"/>
</dbReference>
<dbReference type="Pfam" id="PF18301">
    <property type="entry name" value="preATP-grasp_3"/>
    <property type="match status" value="1"/>
</dbReference>
<evidence type="ECO:0000259" key="2">
    <source>
        <dbReference type="PROSITE" id="PS50975"/>
    </source>
</evidence>
<dbReference type="InterPro" id="IPR011761">
    <property type="entry name" value="ATP-grasp"/>
</dbReference>
<dbReference type="PROSITE" id="PS00867">
    <property type="entry name" value="CPSASE_2"/>
    <property type="match status" value="1"/>
</dbReference>
<evidence type="ECO:0000313" key="3">
    <source>
        <dbReference type="EMBL" id="BDG60449.1"/>
    </source>
</evidence>
<dbReference type="GO" id="GO:0046872">
    <property type="term" value="F:metal ion binding"/>
    <property type="evidence" value="ECO:0007669"/>
    <property type="project" value="InterPro"/>
</dbReference>
<keyword evidence="4" id="KW-1185">Reference proteome</keyword>
<dbReference type="EMBL" id="AP025628">
    <property type="protein sequence ID" value="BDG60449.1"/>
    <property type="molecule type" value="Genomic_DNA"/>
</dbReference>
<name>A0AA35CJH5_9FIRM</name>
<dbReference type="PIRSF" id="PIRSF016766">
    <property type="entry name" value="UCP016766_ATPgrasp"/>
    <property type="match status" value="1"/>
</dbReference>
<dbReference type="KEGG" id="cmic:caldi_15390"/>
<dbReference type="AlphaFoldDB" id="A0AA35CJH5"/>
<feature type="domain" description="ATP-grasp" evidence="2">
    <location>
        <begin position="136"/>
        <end position="313"/>
    </location>
</feature>
<dbReference type="Gene3D" id="2.30.36.100">
    <property type="match status" value="1"/>
</dbReference>
<reference evidence="3" key="1">
    <citation type="submission" date="2022-03" db="EMBL/GenBank/DDBJ databases">
        <title>Complete genome sequence of Caldinitratiruptor microaerophilus.</title>
        <authorList>
            <person name="Mukaiyama R."/>
            <person name="Nishiyama T."/>
            <person name="Ueda K."/>
        </authorList>
    </citation>
    <scope>NUCLEOTIDE SEQUENCE</scope>
    <source>
        <strain evidence="3">JCM 16183</strain>
    </source>
</reference>
<dbReference type="InterPro" id="IPR003806">
    <property type="entry name" value="ATP-grasp_PylC-type"/>
</dbReference>
<protein>
    <recommendedName>
        <fullName evidence="2">ATP-grasp domain-containing protein</fullName>
    </recommendedName>
</protein>